<dbReference type="OrthoDB" id="6775595at2759"/>
<dbReference type="Proteomes" id="UP000410492">
    <property type="component" value="Unassembled WGS sequence"/>
</dbReference>
<organism evidence="2 3">
    <name type="scientific">Callosobruchus maculatus</name>
    <name type="common">Southern cowpea weevil</name>
    <name type="synonym">Pulse bruchid</name>
    <dbReference type="NCBI Taxonomy" id="64391"/>
    <lineage>
        <taxon>Eukaryota</taxon>
        <taxon>Metazoa</taxon>
        <taxon>Ecdysozoa</taxon>
        <taxon>Arthropoda</taxon>
        <taxon>Hexapoda</taxon>
        <taxon>Insecta</taxon>
        <taxon>Pterygota</taxon>
        <taxon>Neoptera</taxon>
        <taxon>Endopterygota</taxon>
        <taxon>Coleoptera</taxon>
        <taxon>Polyphaga</taxon>
        <taxon>Cucujiformia</taxon>
        <taxon>Chrysomeloidea</taxon>
        <taxon>Chrysomelidae</taxon>
        <taxon>Bruchinae</taxon>
        <taxon>Bruchini</taxon>
        <taxon>Callosobruchus</taxon>
    </lineage>
</organism>
<name>A0A653DIE7_CALMS</name>
<proteinExistence type="predicted"/>
<dbReference type="EMBL" id="CAACVG010012260">
    <property type="protein sequence ID" value="VEN59976.1"/>
    <property type="molecule type" value="Genomic_DNA"/>
</dbReference>
<reference evidence="2 3" key="1">
    <citation type="submission" date="2019-01" db="EMBL/GenBank/DDBJ databases">
        <authorList>
            <person name="Sayadi A."/>
        </authorList>
    </citation>
    <scope>NUCLEOTIDE SEQUENCE [LARGE SCALE GENOMIC DNA]</scope>
</reference>
<evidence type="ECO:0000256" key="1">
    <source>
        <dbReference type="SAM" id="MobiDB-lite"/>
    </source>
</evidence>
<feature type="compositionally biased region" description="Basic and acidic residues" evidence="1">
    <location>
        <begin position="47"/>
        <end position="57"/>
    </location>
</feature>
<keyword evidence="3" id="KW-1185">Reference proteome</keyword>
<gene>
    <name evidence="2" type="ORF">CALMAC_LOCUS17813</name>
</gene>
<accession>A0A653DIE7</accession>
<feature type="region of interest" description="Disordered" evidence="1">
    <location>
        <begin position="1"/>
        <end position="57"/>
    </location>
</feature>
<dbReference type="AlphaFoldDB" id="A0A653DIE7"/>
<feature type="non-terminal residue" evidence="2">
    <location>
        <position position="57"/>
    </location>
</feature>
<protein>
    <submittedName>
        <fullName evidence="2">Uncharacterized protein</fullName>
    </submittedName>
</protein>
<evidence type="ECO:0000313" key="2">
    <source>
        <dbReference type="EMBL" id="VEN59976.1"/>
    </source>
</evidence>
<evidence type="ECO:0000313" key="3">
    <source>
        <dbReference type="Proteomes" id="UP000410492"/>
    </source>
</evidence>
<sequence length="57" mass="6631">MKDAEEFLKNVIRNSTRRNESQMVRSSRIKRRQSKKPINGNESSELPSKRPAETVSE</sequence>